<dbReference type="EMBL" id="LXQA010131691">
    <property type="protein sequence ID" value="MCI22665.1"/>
    <property type="molecule type" value="Genomic_DNA"/>
</dbReference>
<proteinExistence type="predicted"/>
<comment type="caution">
    <text evidence="1">The sequence shown here is derived from an EMBL/GenBank/DDBJ whole genome shotgun (WGS) entry which is preliminary data.</text>
</comment>
<dbReference type="AlphaFoldDB" id="A0A392QH94"/>
<sequence length="174" mass="20081">MVWDILISIRVRVKTFWDSVISIKTVSDSVRVKTVCLIEFAREVWIAIGVCFKVTIWVCISIKAAIEVCIKVTIWVCISIKVAAIEVCIKVTIWVCISIKVTIYRGWQQSCDRDLDQRYRGLFDLSSDIGLDQRYSGLDRSYHMGLDGRRNVTLEWMKRRNATLDGRKNGRTKS</sequence>
<evidence type="ECO:0000313" key="1">
    <source>
        <dbReference type="EMBL" id="MCI22665.1"/>
    </source>
</evidence>
<dbReference type="Proteomes" id="UP000265520">
    <property type="component" value="Unassembled WGS sequence"/>
</dbReference>
<reference evidence="1 2" key="1">
    <citation type="journal article" date="2018" name="Front. Plant Sci.">
        <title>Red Clover (Trifolium pratense) and Zigzag Clover (T. medium) - A Picture of Genomic Similarities and Differences.</title>
        <authorList>
            <person name="Dluhosova J."/>
            <person name="Istvanek J."/>
            <person name="Nedelnik J."/>
            <person name="Repkova J."/>
        </authorList>
    </citation>
    <scope>NUCLEOTIDE SEQUENCE [LARGE SCALE GENOMIC DNA]</scope>
    <source>
        <strain evidence="2">cv. 10/8</strain>
        <tissue evidence="1">Leaf</tissue>
    </source>
</reference>
<organism evidence="1 2">
    <name type="scientific">Trifolium medium</name>
    <dbReference type="NCBI Taxonomy" id="97028"/>
    <lineage>
        <taxon>Eukaryota</taxon>
        <taxon>Viridiplantae</taxon>
        <taxon>Streptophyta</taxon>
        <taxon>Embryophyta</taxon>
        <taxon>Tracheophyta</taxon>
        <taxon>Spermatophyta</taxon>
        <taxon>Magnoliopsida</taxon>
        <taxon>eudicotyledons</taxon>
        <taxon>Gunneridae</taxon>
        <taxon>Pentapetalae</taxon>
        <taxon>rosids</taxon>
        <taxon>fabids</taxon>
        <taxon>Fabales</taxon>
        <taxon>Fabaceae</taxon>
        <taxon>Papilionoideae</taxon>
        <taxon>50 kb inversion clade</taxon>
        <taxon>NPAAA clade</taxon>
        <taxon>Hologalegina</taxon>
        <taxon>IRL clade</taxon>
        <taxon>Trifolieae</taxon>
        <taxon>Trifolium</taxon>
    </lineage>
</organism>
<evidence type="ECO:0000313" key="2">
    <source>
        <dbReference type="Proteomes" id="UP000265520"/>
    </source>
</evidence>
<name>A0A392QH94_9FABA</name>
<keyword evidence="2" id="KW-1185">Reference proteome</keyword>
<protein>
    <submittedName>
        <fullName evidence="1">Uncharacterized protein</fullName>
    </submittedName>
</protein>
<accession>A0A392QH94</accession>